<dbReference type="Pfam" id="PF10607">
    <property type="entry name" value="CTLH"/>
    <property type="match status" value="1"/>
</dbReference>
<dbReference type="InterPro" id="IPR050618">
    <property type="entry name" value="Ubq-SigPath_Reg"/>
</dbReference>
<dbReference type="InterPro" id="IPR001870">
    <property type="entry name" value="B30.2/SPRY"/>
</dbReference>
<dbReference type="InterPro" id="IPR006595">
    <property type="entry name" value="CTLH_C"/>
</dbReference>
<proteinExistence type="predicted"/>
<dbReference type="InterPro" id="IPR043136">
    <property type="entry name" value="B30.2/SPRY_sf"/>
</dbReference>
<sequence length="773" mass="84768">MDDIPMVDDSPESTPQLRHHALISGQQQFSIQDFIVPIDFEKEFEGGETSHAIDSFSNLISANPEMHSDMQELDESVVQERLTKLYPFVDVKKNPLPRFWSTTDRFTSLHISTDLLRVRYRGKGATHKDAAAVRANRPIPKSCVVYYFETKIVNGGNSAFMGIGFSEKTVNLNRLPGWDPTSYGYHGDDGNFFSSSGKGVEYGPTFTTDDIVGCGVNFVTREIFFTKNGTHLGFAARNIQTNADLYPTVGMQTVGEMIDANFGQKPFLYDIEKDIQAARTHTISSINSIELPPQKAIWMNKAVAGWLAHEGYSNVLSVFNRTTGCLSSAGNVTSRTENNSTPTTSRTSLSVVLENQSTSMEQCSTMSGFGSQETPNSGRRTVVKLVQEAIEEEMDNRRCIMRLIQEGKTAEAVDKIEQLFPALLGANRQLDLLLKIQQFVEMVAAVSKDFSSTETMNGQSNSAASHTYWDAHGSTSPSRPSSSHTHSSRPKRSNVDNGMRNAVKRRSSDEDTESRQSPRRAHHAGGSRSSGTPNTVESQNGSSVNFAGAMNSHLETGEPMDINDGARATANGNASSANGNCAGQNSAILAGTPPTSTTIIEEEFEDFGEVTDGLPLEITNGSAPAGVVENGYTTEEMQRYEKYAPLLAFGATVAQFASRYCDSGLSLGLRRRMDDAFSLVVHENPKLSTNAYLLDQKQRNIVAKAVNTAILELINRESSSQMDEYFRKARGLRQSALVNTPAALFADIDALVFEEQPSRIIKEEPEDDDIDES</sequence>
<dbReference type="InterPro" id="IPR035782">
    <property type="entry name" value="SPRY_RanBP9/10"/>
</dbReference>
<dbReference type="SMART" id="SM00449">
    <property type="entry name" value="SPRY"/>
    <property type="match status" value="1"/>
</dbReference>
<dbReference type="SUPFAM" id="SSF49899">
    <property type="entry name" value="Concanavalin A-like lectins/glucanases"/>
    <property type="match status" value="1"/>
</dbReference>
<dbReference type="PANTHER" id="PTHR12864">
    <property type="entry name" value="RAN BINDING PROTEIN 9-RELATED"/>
    <property type="match status" value="1"/>
</dbReference>
<feature type="region of interest" description="Disordered" evidence="1">
    <location>
        <begin position="452"/>
        <end position="574"/>
    </location>
</feature>
<feature type="domain" description="CTLH" evidence="3">
    <location>
        <begin position="393"/>
        <end position="450"/>
    </location>
</feature>
<dbReference type="InterPro" id="IPR003877">
    <property type="entry name" value="SPRY_dom"/>
</dbReference>
<comment type="caution">
    <text evidence="4">The sequence shown here is derived from an EMBL/GenBank/DDBJ whole genome shotgun (WGS) entry which is preliminary data.</text>
</comment>
<name>A0AAD4MP03_9BILA</name>
<dbReference type="Pfam" id="PF00622">
    <property type="entry name" value="SPRY"/>
    <property type="match status" value="1"/>
</dbReference>
<accession>A0AAD4MP03</accession>
<dbReference type="Proteomes" id="UP001201812">
    <property type="component" value="Unassembled WGS sequence"/>
</dbReference>
<feature type="compositionally biased region" description="Polar residues" evidence="1">
    <location>
        <begin position="452"/>
        <end position="465"/>
    </location>
</feature>
<gene>
    <name evidence="4" type="ORF">DdX_15767</name>
</gene>
<dbReference type="PROSITE" id="PS50897">
    <property type="entry name" value="CTLH"/>
    <property type="match status" value="1"/>
</dbReference>
<evidence type="ECO:0000259" key="3">
    <source>
        <dbReference type="PROSITE" id="PS50897"/>
    </source>
</evidence>
<dbReference type="SMART" id="SM00668">
    <property type="entry name" value="CTLH"/>
    <property type="match status" value="1"/>
</dbReference>
<feature type="domain" description="B30.2/SPRY" evidence="2">
    <location>
        <begin position="78"/>
        <end position="267"/>
    </location>
</feature>
<protein>
    <submittedName>
        <fullName evidence="4">SPRY domain-containing protein</fullName>
    </submittedName>
</protein>
<evidence type="ECO:0000313" key="5">
    <source>
        <dbReference type="Proteomes" id="UP001201812"/>
    </source>
</evidence>
<evidence type="ECO:0000259" key="2">
    <source>
        <dbReference type="PROSITE" id="PS50188"/>
    </source>
</evidence>
<dbReference type="Gene3D" id="2.60.120.920">
    <property type="match status" value="1"/>
</dbReference>
<evidence type="ECO:0000313" key="4">
    <source>
        <dbReference type="EMBL" id="KAI1701983.1"/>
    </source>
</evidence>
<evidence type="ECO:0000256" key="1">
    <source>
        <dbReference type="SAM" id="MobiDB-lite"/>
    </source>
</evidence>
<dbReference type="AlphaFoldDB" id="A0AAD4MP03"/>
<feature type="compositionally biased region" description="Low complexity" evidence="1">
    <location>
        <begin position="474"/>
        <end position="485"/>
    </location>
</feature>
<dbReference type="InterPro" id="IPR024964">
    <property type="entry name" value="CTLH/CRA"/>
</dbReference>
<reference evidence="4" key="1">
    <citation type="submission" date="2022-01" db="EMBL/GenBank/DDBJ databases">
        <title>Genome Sequence Resource for Two Populations of Ditylenchus destructor, the Migratory Endoparasitic Phytonematode.</title>
        <authorList>
            <person name="Zhang H."/>
            <person name="Lin R."/>
            <person name="Xie B."/>
        </authorList>
    </citation>
    <scope>NUCLEOTIDE SEQUENCE</scope>
    <source>
        <strain evidence="4">BazhouSP</strain>
    </source>
</reference>
<dbReference type="EMBL" id="JAKKPZ010000107">
    <property type="protein sequence ID" value="KAI1701983.1"/>
    <property type="molecule type" value="Genomic_DNA"/>
</dbReference>
<keyword evidence="5" id="KW-1185">Reference proteome</keyword>
<feature type="compositionally biased region" description="Polar residues" evidence="1">
    <location>
        <begin position="527"/>
        <end position="545"/>
    </location>
</feature>
<dbReference type="PROSITE" id="PS50188">
    <property type="entry name" value="B302_SPRY"/>
    <property type="match status" value="1"/>
</dbReference>
<feature type="compositionally biased region" description="Basic and acidic residues" evidence="1">
    <location>
        <begin position="506"/>
        <end position="516"/>
    </location>
</feature>
<organism evidence="4 5">
    <name type="scientific">Ditylenchus destructor</name>
    <dbReference type="NCBI Taxonomy" id="166010"/>
    <lineage>
        <taxon>Eukaryota</taxon>
        <taxon>Metazoa</taxon>
        <taxon>Ecdysozoa</taxon>
        <taxon>Nematoda</taxon>
        <taxon>Chromadorea</taxon>
        <taxon>Rhabditida</taxon>
        <taxon>Tylenchina</taxon>
        <taxon>Tylenchomorpha</taxon>
        <taxon>Sphaerularioidea</taxon>
        <taxon>Anguinidae</taxon>
        <taxon>Anguininae</taxon>
        <taxon>Ditylenchus</taxon>
    </lineage>
</organism>
<dbReference type="InterPro" id="IPR013320">
    <property type="entry name" value="ConA-like_dom_sf"/>
</dbReference>
<dbReference type="CDD" id="cd12909">
    <property type="entry name" value="SPRY_RanBP9_10"/>
    <property type="match status" value="1"/>
</dbReference>
<feature type="compositionally biased region" description="Low complexity" evidence="1">
    <location>
        <begin position="565"/>
        <end position="574"/>
    </location>
</feature>